<evidence type="ECO:0000313" key="3">
    <source>
        <dbReference type="EMBL" id="MBC8529007.1"/>
    </source>
</evidence>
<dbReference type="PANTHER" id="PTHR47618:SF1">
    <property type="entry name" value="BIFUNCTIONAL OLIGORIBONUCLEASE AND PAP PHOSPHATASE NRNA"/>
    <property type="match status" value="1"/>
</dbReference>
<dbReference type="EMBL" id="JACRSO010000002">
    <property type="protein sequence ID" value="MBC8529007.1"/>
    <property type="molecule type" value="Genomic_DNA"/>
</dbReference>
<dbReference type="Pfam" id="PF01368">
    <property type="entry name" value="DHH"/>
    <property type="match status" value="1"/>
</dbReference>
<evidence type="ECO:0000259" key="1">
    <source>
        <dbReference type="Pfam" id="PF01368"/>
    </source>
</evidence>
<dbReference type="InterPro" id="IPR001667">
    <property type="entry name" value="DDH_dom"/>
</dbReference>
<dbReference type="Pfam" id="PF02272">
    <property type="entry name" value="DHHA1"/>
    <property type="match status" value="1"/>
</dbReference>
<dbReference type="Proteomes" id="UP000654279">
    <property type="component" value="Unassembled WGS sequence"/>
</dbReference>
<dbReference type="Gene3D" id="3.90.1640.10">
    <property type="entry name" value="inorganic pyrophosphatase (n-terminal core)"/>
    <property type="match status" value="1"/>
</dbReference>
<dbReference type="GO" id="GO:0003676">
    <property type="term" value="F:nucleic acid binding"/>
    <property type="evidence" value="ECO:0007669"/>
    <property type="project" value="InterPro"/>
</dbReference>
<accession>A0A926HIP1</accession>
<dbReference type="PANTHER" id="PTHR47618">
    <property type="entry name" value="BIFUNCTIONAL OLIGORIBONUCLEASE AND PAP PHOSPHATASE NRNA"/>
    <property type="match status" value="1"/>
</dbReference>
<feature type="domain" description="DHHA1" evidence="2">
    <location>
        <begin position="238"/>
        <end position="322"/>
    </location>
</feature>
<evidence type="ECO:0000313" key="4">
    <source>
        <dbReference type="Proteomes" id="UP000654279"/>
    </source>
</evidence>
<reference evidence="3" key="1">
    <citation type="submission" date="2020-08" db="EMBL/GenBank/DDBJ databases">
        <title>Genome public.</title>
        <authorList>
            <person name="Liu C."/>
            <person name="Sun Q."/>
        </authorList>
    </citation>
    <scope>NUCLEOTIDE SEQUENCE</scope>
    <source>
        <strain evidence="3">NSJ-44</strain>
    </source>
</reference>
<keyword evidence="4" id="KW-1185">Reference proteome</keyword>
<gene>
    <name evidence="3" type="ORF">H8699_06170</name>
</gene>
<dbReference type="InterPro" id="IPR038763">
    <property type="entry name" value="DHH_sf"/>
</dbReference>
<dbReference type="RefSeq" id="WP_249284920.1">
    <property type="nucleotide sequence ID" value="NZ_JACRSO010000002.1"/>
</dbReference>
<evidence type="ECO:0000259" key="2">
    <source>
        <dbReference type="Pfam" id="PF02272"/>
    </source>
</evidence>
<name>A0A926HIP1_9FIRM</name>
<protein>
    <submittedName>
        <fullName evidence="3">Bifunctional oligoribonuclease/PAP phosphatase NrnA</fullName>
    </submittedName>
</protein>
<dbReference type="Gene3D" id="3.10.310.30">
    <property type="match status" value="1"/>
</dbReference>
<dbReference type="InterPro" id="IPR051319">
    <property type="entry name" value="Oligoribo/pAp-PDE_c-di-AMP_PDE"/>
</dbReference>
<dbReference type="InterPro" id="IPR003156">
    <property type="entry name" value="DHHA1_dom"/>
</dbReference>
<organism evidence="3 4">
    <name type="scientific">Luoshenia tenuis</name>
    <dbReference type="NCBI Taxonomy" id="2763654"/>
    <lineage>
        <taxon>Bacteria</taxon>
        <taxon>Bacillati</taxon>
        <taxon>Bacillota</taxon>
        <taxon>Clostridia</taxon>
        <taxon>Christensenellales</taxon>
        <taxon>Christensenellaceae</taxon>
        <taxon>Luoshenia</taxon>
    </lineage>
</organism>
<dbReference type="AlphaFoldDB" id="A0A926HIP1"/>
<proteinExistence type="predicted"/>
<comment type="caution">
    <text evidence="3">The sequence shown here is derived from an EMBL/GenBank/DDBJ whole genome shotgun (WGS) entry which is preliminary data.</text>
</comment>
<feature type="domain" description="DDH" evidence="1">
    <location>
        <begin position="19"/>
        <end position="160"/>
    </location>
</feature>
<sequence length="324" mass="34869">MKNEPLEALAAKIHAAGRVALLCHVSPDCDTLGSSLALAEAIRMAGKQAVVFSADKLTDKQMILCGAQEVVQYNPHDPGYDLGVLVDCSHPGRVGDSAQVLDKCEEVTYLDHHVPEESGEVMSGWRDVKASSAGEMMCALIHHMGVGFTSSIAANLYMAISTDTGHFSYSNTTAQTHRAAAELLEAGADSARLTEWLYRRTTVGYTRLLAQVLSTLELLHHNKVALLSCAYSWLEACGAQEGETEGMIDYARDIQGVEIAAILKEGPDGVVRVSLRSKRRVDVQKIAASYGGGGHVRAAGCTLKMPLDQAKEEMKHALCQALEM</sequence>
<dbReference type="SUPFAM" id="SSF64182">
    <property type="entry name" value="DHH phosphoesterases"/>
    <property type="match status" value="1"/>
</dbReference>